<organism>
    <name type="scientific">Ixodes scapularis</name>
    <name type="common">Black-legged tick</name>
    <name type="synonym">Deer tick</name>
    <dbReference type="NCBI Taxonomy" id="6945"/>
    <lineage>
        <taxon>Eukaryota</taxon>
        <taxon>Metazoa</taxon>
        <taxon>Ecdysozoa</taxon>
        <taxon>Arthropoda</taxon>
        <taxon>Chelicerata</taxon>
        <taxon>Arachnida</taxon>
        <taxon>Acari</taxon>
        <taxon>Parasitiformes</taxon>
        <taxon>Ixodida</taxon>
        <taxon>Ixodoidea</taxon>
        <taxon>Ixodidae</taxon>
        <taxon>Ixodinae</taxon>
        <taxon>Ixodes</taxon>
    </lineage>
</organism>
<accession>B7PFD6</accession>
<protein>
    <submittedName>
        <fullName evidence="2">Uncharacterized protein</fullName>
    </submittedName>
</protein>
<feature type="compositionally biased region" description="Polar residues" evidence="1">
    <location>
        <begin position="1"/>
        <end position="30"/>
    </location>
</feature>
<dbReference type="AlphaFoldDB" id="B7PFD6"/>
<evidence type="ECO:0000256" key="1">
    <source>
        <dbReference type="SAM" id="MobiDB-lite"/>
    </source>
</evidence>
<feature type="non-terminal residue" evidence="2">
    <location>
        <position position="54"/>
    </location>
</feature>
<name>B7PFD6_IXOSC</name>
<sequence length="54" mass="6060">ITTDTNAADTSSEPAPVTQQEFPSNQSTKTADTRKDTSQEKSRKRTHRPNEKEL</sequence>
<proteinExistence type="predicted"/>
<reference evidence="2" key="1">
    <citation type="submission" date="2008-03" db="EMBL/GenBank/DDBJ databases">
        <title>Annotation of Ixodes scapularis.</title>
        <authorList>
            <consortium name="Ixodes scapularis Genome Project Consortium"/>
            <person name="Caler E."/>
            <person name="Hannick L.I."/>
            <person name="Bidwell S."/>
            <person name="Joardar V."/>
            <person name="Thiagarajan M."/>
            <person name="Amedeo P."/>
            <person name="Galinsky K.J."/>
            <person name="Schobel S."/>
            <person name="Inman J."/>
            <person name="Hostetler J."/>
            <person name="Miller J."/>
            <person name="Hammond M."/>
            <person name="Megy K."/>
            <person name="Lawson D."/>
            <person name="Kodira C."/>
            <person name="Sutton G."/>
            <person name="Meyer J."/>
            <person name="Hill C.A."/>
            <person name="Birren B."/>
            <person name="Nene V."/>
            <person name="Collins F."/>
            <person name="Alarcon-Chaidez F."/>
            <person name="Wikel S."/>
            <person name="Strausberg R."/>
        </authorList>
    </citation>
    <scope>NUCLEOTIDE SEQUENCE [LARGE SCALE GENOMIC DNA]</scope>
    <source>
        <strain evidence="2">Wikel colony</strain>
    </source>
</reference>
<feature type="non-terminal residue" evidence="2">
    <location>
        <position position="1"/>
    </location>
</feature>
<dbReference type="VEuPathDB" id="VectorBase:ISCW004592"/>
<evidence type="ECO:0000313" key="2">
    <source>
        <dbReference type="EMBL" id="EEC05308.1"/>
    </source>
</evidence>
<gene>
    <name evidence="2" type="ORF">IscW_ISCW004592</name>
</gene>
<dbReference type="EMBL" id="DS701868">
    <property type="protein sequence ID" value="EEC05308.1"/>
    <property type="molecule type" value="Genomic_DNA"/>
</dbReference>
<dbReference type="PaxDb" id="6945-B7PFD6"/>
<feature type="compositionally biased region" description="Basic and acidic residues" evidence="1">
    <location>
        <begin position="31"/>
        <end position="41"/>
    </location>
</feature>
<feature type="region of interest" description="Disordered" evidence="1">
    <location>
        <begin position="1"/>
        <end position="54"/>
    </location>
</feature>